<keyword evidence="3 6" id="KW-0812">Transmembrane</keyword>
<dbReference type="PROSITE" id="PS50262">
    <property type="entry name" value="G_PROTEIN_RECEP_F1_2"/>
    <property type="match status" value="1"/>
</dbReference>
<dbReference type="AlphaFoldDB" id="A0A553P444"/>
<sequence>MSNIVLDEEGRSMEHSFCFNASVSPPMWMTSKSIVFWVEGVSLGLTGVIGIIGNILTGVVLSKISLKNVFNQLILVLCAFDTLFNAFSVLEYSLKKAFGLISYSTPIYVILWPKFIYPLQNITYSASLCITMAIAIERYLAVCHPFFVHQEQSLGGNGTCISFRKRTLRYLLPALMFAVTINIPKFLEFRNFVRSDNETYIEPTEMRLDADYQFYYINWTRMTLTAFLPFVLLAFLNSRIIFEIRKAEKLSSQNLQGDSRVSTNRREAKLARILVLLVFSFLFCNLGKLLLNIYDIGSLAKIRTCTEMGLIFRSPQWVISLISVNHLLVVMNSSANLLLFSVIGTQFRATLLAILHLRPTPPRMVIIQNGSPVFSRQMTPRPRWNSPSFNEHHDVSLIVHTSVF</sequence>
<evidence type="ECO:0000256" key="2">
    <source>
        <dbReference type="ARBA" id="ARBA00010663"/>
    </source>
</evidence>
<feature type="domain" description="G-protein coupled receptors family 1 profile" evidence="7">
    <location>
        <begin position="53"/>
        <end position="340"/>
    </location>
</feature>
<dbReference type="GO" id="GO:0004930">
    <property type="term" value="F:G protein-coupled receptor activity"/>
    <property type="evidence" value="ECO:0007669"/>
    <property type="project" value="InterPro"/>
</dbReference>
<feature type="transmembrane region" description="Helical" evidence="6">
    <location>
        <begin position="168"/>
        <end position="187"/>
    </location>
</feature>
<comment type="caution">
    <text evidence="8">The sequence shown here is derived from an EMBL/GenBank/DDBJ whole genome shotgun (WGS) entry which is preliminary data.</text>
</comment>
<dbReference type="PRINTS" id="PR00237">
    <property type="entry name" value="GPCRRHODOPSN"/>
</dbReference>
<dbReference type="GO" id="GO:0016020">
    <property type="term" value="C:membrane"/>
    <property type="evidence" value="ECO:0007669"/>
    <property type="project" value="UniProtKB-SubCell"/>
</dbReference>
<gene>
    <name evidence="8" type="ORF">TCAL_00294</name>
</gene>
<name>A0A553P444_TIGCA</name>
<keyword evidence="9" id="KW-1185">Reference proteome</keyword>
<proteinExistence type="inferred from homology"/>
<dbReference type="PANTHER" id="PTHR46641:SF2">
    <property type="entry name" value="FMRFAMIDE RECEPTOR"/>
    <property type="match status" value="1"/>
</dbReference>
<keyword evidence="4 6" id="KW-1133">Transmembrane helix</keyword>
<evidence type="ECO:0000256" key="4">
    <source>
        <dbReference type="ARBA" id="ARBA00022989"/>
    </source>
</evidence>
<evidence type="ECO:0000256" key="1">
    <source>
        <dbReference type="ARBA" id="ARBA00004370"/>
    </source>
</evidence>
<dbReference type="EMBL" id="VCGU01000008">
    <property type="protein sequence ID" value="TRY72402.1"/>
    <property type="molecule type" value="Genomic_DNA"/>
</dbReference>
<evidence type="ECO:0000259" key="7">
    <source>
        <dbReference type="PROSITE" id="PS50262"/>
    </source>
</evidence>
<evidence type="ECO:0000256" key="6">
    <source>
        <dbReference type="SAM" id="Phobius"/>
    </source>
</evidence>
<evidence type="ECO:0000313" key="9">
    <source>
        <dbReference type="Proteomes" id="UP000318571"/>
    </source>
</evidence>
<comment type="subcellular location">
    <subcellularLocation>
        <location evidence="1">Membrane</location>
    </subcellularLocation>
</comment>
<reference evidence="8 9" key="1">
    <citation type="journal article" date="2018" name="Nat. Ecol. Evol.">
        <title>Genomic signatures of mitonuclear coevolution across populations of Tigriopus californicus.</title>
        <authorList>
            <person name="Barreto F.S."/>
            <person name="Watson E.T."/>
            <person name="Lima T.G."/>
            <person name="Willett C.S."/>
            <person name="Edmands S."/>
            <person name="Li W."/>
            <person name="Burton R.S."/>
        </authorList>
    </citation>
    <scope>NUCLEOTIDE SEQUENCE [LARGE SCALE GENOMIC DNA]</scope>
    <source>
        <strain evidence="8 9">San Diego</strain>
    </source>
</reference>
<protein>
    <recommendedName>
        <fullName evidence="7">G-protein coupled receptors family 1 profile domain-containing protein</fullName>
    </recommendedName>
</protein>
<dbReference type="Pfam" id="PF00001">
    <property type="entry name" value="7tm_1"/>
    <property type="match status" value="1"/>
</dbReference>
<dbReference type="STRING" id="6832.A0A553P444"/>
<dbReference type="SUPFAM" id="SSF81321">
    <property type="entry name" value="Family A G protein-coupled receptor-like"/>
    <property type="match status" value="1"/>
</dbReference>
<feature type="transmembrane region" description="Helical" evidence="6">
    <location>
        <begin position="34"/>
        <end position="57"/>
    </location>
</feature>
<dbReference type="PANTHER" id="PTHR46641">
    <property type="entry name" value="FMRFAMIDE RECEPTOR-RELATED"/>
    <property type="match status" value="1"/>
</dbReference>
<feature type="transmembrane region" description="Helical" evidence="6">
    <location>
        <begin position="216"/>
        <end position="236"/>
    </location>
</feature>
<dbReference type="InterPro" id="IPR017452">
    <property type="entry name" value="GPCR_Rhodpsn_7TM"/>
</dbReference>
<dbReference type="OMA" id="YYINWTR"/>
<accession>A0A553P444</accession>
<evidence type="ECO:0000256" key="3">
    <source>
        <dbReference type="ARBA" id="ARBA00022692"/>
    </source>
</evidence>
<dbReference type="InterPro" id="IPR052954">
    <property type="entry name" value="GPCR-Ligand_Int"/>
</dbReference>
<organism evidence="8 9">
    <name type="scientific">Tigriopus californicus</name>
    <name type="common">Marine copepod</name>
    <dbReference type="NCBI Taxonomy" id="6832"/>
    <lineage>
        <taxon>Eukaryota</taxon>
        <taxon>Metazoa</taxon>
        <taxon>Ecdysozoa</taxon>
        <taxon>Arthropoda</taxon>
        <taxon>Crustacea</taxon>
        <taxon>Multicrustacea</taxon>
        <taxon>Hexanauplia</taxon>
        <taxon>Copepoda</taxon>
        <taxon>Harpacticoida</taxon>
        <taxon>Harpacticidae</taxon>
        <taxon>Tigriopus</taxon>
    </lineage>
</organism>
<keyword evidence="5 6" id="KW-0472">Membrane</keyword>
<dbReference type="Gene3D" id="1.20.1070.10">
    <property type="entry name" value="Rhodopsin 7-helix transmembrane proteins"/>
    <property type="match status" value="1"/>
</dbReference>
<comment type="similarity">
    <text evidence="2">Belongs to the G-protein coupled receptor 1 family.</text>
</comment>
<feature type="transmembrane region" description="Helical" evidence="6">
    <location>
        <begin position="69"/>
        <end position="90"/>
    </location>
</feature>
<feature type="transmembrane region" description="Helical" evidence="6">
    <location>
        <begin position="270"/>
        <end position="291"/>
    </location>
</feature>
<feature type="transmembrane region" description="Helical" evidence="6">
    <location>
        <begin position="97"/>
        <end position="116"/>
    </location>
</feature>
<dbReference type="Proteomes" id="UP000318571">
    <property type="component" value="Chromosome 7"/>
</dbReference>
<evidence type="ECO:0000256" key="5">
    <source>
        <dbReference type="ARBA" id="ARBA00023136"/>
    </source>
</evidence>
<dbReference type="OrthoDB" id="6362912at2759"/>
<dbReference type="CDD" id="cd14978">
    <property type="entry name" value="7tmA_FMRFamide_R-like"/>
    <property type="match status" value="1"/>
</dbReference>
<evidence type="ECO:0000313" key="8">
    <source>
        <dbReference type="EMBL" id="TRY72402.1"/>
    </source>
</evidence>
<dbReference type="InterPro" id="IPR000276">
    <property type="entry name" value="GPCR_Rhodpsn"/>
</dbReference>